<evidence type="ECO:0000313" key="2">
    <source>
        <dbReference type="Proteomes" id="UP000887116"/>
    </source>
</evidence>
<comment type="caution">
    <text evidence="1">The sequence shown here is derived from an EMBL/GenBank/DDBJ whole genome shotgun (WGS) entry which is preliminary data.</text>
</comment>
<evidence type="ECO:0000313" key="1">
    <source>
        <dbReference type="EMBL" id="GFR12670.1"/>
    </source>
</evidence>
<protein>
    <submittedName>
        <fullName evidence="1">Uncharacterized protein</fullName>
    </submittedName>
</protein>
<reference evidence="1" key="1">
    <citation type="submission" date="2020-07" db="EMBL/GenBank/DDBJ databases">
        <title>Multicomponent nature underlies the extraordinary mechanical properties of spider dragline silk.</title>
        <authorList>
            <person name="Kono N."/>
            <person name="Nakamura H."/>
            <person name="Mori M."/>
            <person name="Yoshida Y."/>
            <person name="Ohtoshi R."/>
            <person name="Malay A.D."/>
            <person name="Moran D.A.P."/>
            <person name="Tomita M."/>
            <person name="Numata K."/>
            <person name="Arakawa K."/>
        </authorList>
    </citation>
    <scope>NUCLEOTIDE SEQUENCE</scope>
</reference>
<gene>
    <name evidence="1" type="primary">AVEN_184281_1</name>
    <name evidence="1" type="ORF">TNCT_13111</name>
</gene>
<dbReference type="OrthoDB" id="6434809at2759"/>
<name>A0A8X6LK16_TRICU</name>
<dbReference type="EMBL" id="BMAO01017004">
    <property type="protein sequence ID" value="GFR12670.1"/>
    <property type="molecule type" value="Genomic_DNA"/>
</dbReference>
<accession>A0A8X6LK16</accession>
<keyword evidence="2" id="KW-1185">Reference proteome</keyword>
<dbReference type="Proteomes" id="UP000887116">
    <property type="component" value="Unassembled WGS sequence"/>
</dbReference>
<dbReference type="AlphaFoldDB" id="A0A8X6LK16"/>
<dbReference type="Gene3D" id="3.90.70.120">
    <property type="match status" value="1"/>
</dbReference>
<sequence length="165" mass="18727">MLSENMIEGDDIYQQIVTEKERRGGLAVEEGVYLELLHMNVIKQDFILYDNAFSLVYDVNSPYISGLGDSVNDEELAHTLESSINTMFKIDHHKAGVLITEGYSFGVIRNADKNYFTDSHSCWDVGGNARGPNGKVCAIECDTFDKYNFCEYVKEQQDQKMSNTR</sequence>
<proteinExistence type="predicted"/>
<organism evidence="1 2">
    <name type="scientific">Trichonephila clavata</name>
    <name type="common">Joro spider</name>
    <name type="synonym">Nephila clavata</name>
    <dbReference type="NCBI Taxonomy" id="2740835"/>
    <lineage>
        <taxon>Eukaryota</taxon>
        <taxon>Metazoa</taxon>
        <taxon>Ecdysozoa</taxon>
        <taxon>Arthropoda</taxon>
        <taxon>Chelicerata</taxon>
        <taxon>Arachnida</taxon>
        <taxon>Araneae</taxon>
        <taxon>Araneomorphae</taxon>
        <taxon>Entelegynae</taxon>
        <taxon>Araneoidea</taxon>
        <taxon>Nephilidae</taxon>
        <taxon>Trichonephila</taxon>
    </lineage>
</organism>